<evidence type="ECO:0008006" key="6">
    <source>
        <dbReference type="Google" id="ProtNLM"/>
    </source>
</evidence>
<evidence type="ECO:0000256" key="3">
    <source>
        <dbReference type="ARBA" id="ARBA00023136"/>
    </source>
</evidence>
<dbReference type="PROSITE" id="PS51257">
    <property type="entry name" value="PROKAR_LIPOPROTEIN"/>
    <property type="match status" value="1"/>
</dbReference>
<dbReference type="PANTHER" id="PTHR30332">
    <property type="entry name" value="PROBABLE GENERAL SECRETION PATHWAY PROTEIN D"/>
    <property type="match status" value="1"/>
</dbReference>
<evidence type="ECO:0000256" key="2">
    <source>
        <dbReference type="ARBA" id="ARBA00022729"/>
    </source>
</evidence>
<dbReference type="GO" id="GO:0016020">
    <property type="term" value="C:membrane"/>
    <property type="evidence" value="ECO:0007669"/>
    <property type="project" value="UniProtKB-SubCell"/>
</dbReference>
<evidence type="ECO:0000256" key="4">
    <source>
        <dbReference type="SAM" id="MobiDB-lite"/>
    </source>
</evidence>
<organism evidence="5">
    <name type="scientific">Vibrio sp. FF_307</name>
    <dbReference type="NCBI Taxonomy" id="1652834"/>
    <lineage>
        <taxon>Bacteria</taxon>
        <taxon>Pseudomonadati</taxon>
        <taxon>Pseudomonadota</taxon>
        <taxon>Gammaproteobacteria</taxon>
        <taxon>Vibrionales</taxon>
        <taxon>Vibrionaceae</taxon>
        <taxon>Vibrio</taxon>
    </lineage>
</organism>
<evidence type="ECO:0000256" key="1">
    <source>
        <dbReference type="ARBA" id="ARBA00004370"/>
    </source>
</evidence>
<reference evidence="5" key="1">
    <citation type="journal article" date="2015" name="MBio">
        <title>Eco-Evolutionary Dynamics of Episomes among Ecologically Cohesive Bacterial Populations.</title>
        <authorList>
            <person name="Xue H."/>
            <person name="Cordero O.X."/>
            <person name="Camas F.M."/>
            <person name="Trimble W."/>
            <person name="Meyer F."/>
            <person name="Guglielmini J."/>
            <person name="Rocha E.P."/>
            <person name="Polz M.F."/>
        </authorList>
    </citation>
    <scope>NUCLEOTIDE SEQUENCE</scope>
    <source>
        <strain evidence="5">FF_307</strain>
    </source>
</reference>
<evidence type="ECO:0000313" key="5">
    <source>
        <dbReference type="EMBL" id="AKN40646.1"/>
    </source>
</evidence>
<dbReference type="AlphaFoldDB" id="A0A0H4A458"/>
<dbReference type="PANTHER" id="PTHR30332:SF24">
    <property type="entry name" value="SECRETIN GSPD-RELATED"/>
    <property type="match status" value="1"/>
</dbReference>
<dbReference type="InterPro" id="IPR050810">
    <property type="entry name" value="Bact_Secretion_Sys_Channel"/>
</dbReference>
<accession>A0A0H4A458</accession>
<dbReference type="EMBL" id="KP795701">
    <property type="protein sequence ID" value="AKN40646.1"/>
    <property type="molecule type" value="Genomic_DNA"/>
</dbReference>
<dbReference type="GO" id="GO:0015627">
    <property type="term" value="C:type II protein secretion system complex"/>
    <property type="evidence" value="ECO:0007669"/>
    <property type="project" value="TreeGrafter"/>
</dbReference>
<keyword evidence="3" id="KW-0472">Membrane</keyword>
<protein>
    <recommendedName>
        <fullName evidence="6">Type II and III secretion system protein</fullName>
    </recommendedName>
</protein>
<comment type="subcellular location">
    <subcellularLocation>
        <location evidence="1">Membrane</location>
    </subcellularLocation>
</comment>
<keyword evidence="2" id="KW-0732">Signal</keyword>
<dbReference type="GO" id="GO:0009306">
    <property type="term" value="P:protein secretion"/>
    <property type="evidence" value="ECO:0007669"/>
    <property type="project" value="TreeGrafter"/>
</dbReference>
<feature type="region of interest" description="Disordered" evidence="4">
    <location>
        <begin position="168"/>
        <end position="191"/>
    </location>
</feature>
<name>A0A0H4A458_9VIBR</name>
<sequence length="506" mass="55253">MNLFRLSGFQSFCLIGVLLSLSGCETLGLNEYDKRNDESASVLSDIERHRHRESLKVERIEQPPASLMPIERRTDTDYLSKTVRVSTPASGLPLSMVLSDVLSPFDKHAWFGAGVSPNTRVRIQHDGSLSALLNDIERQLNVGFTPKGDTLNVERFVSRTFELELPPGMLSDQIGSGENSEGSSDEEASAKMDGQYVTLSSSDVDVFGEVALGVESLLQLDPDLTGEGDTQESLVGSVQAVPSLSRLVVRTTPGRMREVVEFVEQSKQSLTRQVALEVQVLEFRSNLGHDRGIDWNIVRDIGGDNSLSFFIPGTSLVSGSSSPGFAFTGGGKWSGSTALINALNQQGQVSTETPITILVQNHQTNHITQERIIEFVENISSDSDEGVITTDTERGKRSEGVDFIVVPNIQRDHVYLRTSGMLTKIESLETQEVGGETLVFPQMREAKINFANKLKYGQTIVVASVSQIDTTTEESTFLGIPFLGGNSAVKQRVDTLVLLTPRRADG</sequence>
<proteinExistence type="predicted"/>